<dbReference type="PROSITE" id="PS00622">
    <property type="entry name" value="HTH_LUXR_1"/>
    <property type="match status" value="1"/>
</dbReference>
<proteinExistence type="predicted"/>
<feature type="domain" description="HTH luxR-type" evidence="4">
    <location>
        <begin position="175"/>
        <end position="240"/>
    </location>
</feature>
<dbReference type="Gene3D" id="1.10.10.10">
    <property type="entry name" value="Winged helix-like DNA-binding domain superfamily/Winged helix DNA-binding domain"/>
    <property type="match status" value="1"/>
</dbReference>
<dbReference type="SMART" id="SM00421">
    <property type="entry name" value="HTH_LUXR"/>
    <property type="match status" value="1"/>
</dbReference>
<dbReference type="PANTHER" id="PTHR44688:SF16">
    <property type="entry name" value="DNA-BINDING TRANSCRIPTIONAL ACTIVATOR DEVR_DOSR"/>
    <property type="match status" value="1"/>
</dbReference>
<accession>A0A1N7IMX3</accession>
<gene>
    <name evidence="5" type="ORF">SAMN05421779_101373</name>
</gene>
<organism evidence="5 6">
    <name type="scientific">Insolitispirillum peregrinum</name>
    <dbReference type="NCBI Taxonomy" id="80876"/>
    <lineage>
        <taxon>Bacteria</taxon>
        <taxon>Pseudomonadati</taxon>
        <taxon>Pseudomonadota</taxon>
        <taxon>Alphaproteobacteria</taxon>
        <taxon>Rhodospirillales</taxon>
        <taxon>Novispirillaceae</taxon>
        <taxon>Insolitispirillum</taxon>
    </lineage>
</organism>
<dbReference type="Gene3D" id="3.30.450.80">
    <property type="entry name" value="Transcription factor LuxR-like, autoinducer-binding domain"/>
    <property type="match status" value="1"/>
</dbReference>
<evidence type="ECO:0000259" key="4">
    <source>
        <dbReference type="PROSITE" id="PS50043"/>
    </source>
</evidence>
<protein>
    <submittedName>
        <fullName evidence="5">Transcriptional regulator, LuxR family</fullName>
    </submittedName>
</protein>
<dbReference type="PANTHER" id="PTHR44688">
    <property type="entry name" value="DNA-BINDING TRANSCRIPTIONAL ACTIVATOR DEVR_DOSR"/>
    <property type="match status" value="1"/>
</dbReference>
<keyword evidence="1" id="KW-0805">Transcription regulation</keyword>
<dbReference type="AlphaFoldDB" id="A0A1N7IMX3"/>
<dbReference type="InterPro" id="IPR036388">
    <property type="entry name" value="WH-like_DNA-bd_sf"/>
</dbReference>
<dbReference type="GO" id="GO:0003677">
    <property type="term" value="F:DNA binding"/>
    <property type="evidence" value="ECO:0007669"/>
    <property type="project" value="UniProtKB-KW"/>
</dbReference>
<dbReference type="InterPro" id="IPR016032">
    <property type="entry name" value="Sig_transdc_resp-reg_C-effctor"/>
</dbReference>
<evidence type="ECO:0000256" key="1">
    <source>
        <dbReference type="ARBA" id="ARBA00023015"/>
    </source>
</evidence>
<dbReference type="Pfam" id="PF03472">
    <property type="entry name" value="Autoind_bind"/>
    <property type="match status" value="1"/>
</dbReference>
<dbReference type="InterPro" id="IPR000792">
    <property type="entry name" value="Tscrpt_reg_LuxR_C"/>
</dbReference>
<keyword evidence="3" id="KW-0804">Transcription</keyword>
<dbReference type="Proteomes" id="UP000185678">
    <property type="component" value="Unassembled WGS sequence"/>
</dbReference>
<evidence type="ECO:0000313" key="6">
    <source>
        <dbReference type="Proteomes" id="UP000185678"/>
    </source>
</evidence>
<dbReference type="CDD" id="cd06170">
    <property type="entry name" value="LuxR_C_like"/>
    <property type="match status" value="1"/>
</dbReference>
<keyword evidence="6" id="KW-1185">Reference proteome</keyword>
<dbReference type="EMBL" id="FTOA01000001">
    <property type="protein sequence ID" value="SIS38419.1"/>
    <property type="molecule type" value="Genomic_DNA"/>
</dbReference>
<dbReference type="Pfam" id="PF00196">
    <property type="entry name" value="GerE"/>
    <property type="match status" value="1"/>
</dbReference>
<dbReference type="OrthoDB" id="7345476at2"/>
<dbReference type="InterPro" id="IPR005143">
    <property type="entry name" value="TF_LuxR_autoind-bd_dom"/>
</dbReference>
<dbReference type="PROSITE" id="PS50043">
    <property type="entry name" value="HTH_LUXR_2"/>
    <property type="match status" value="1"/>
</dbReference>
<dbReference type="STRING" id="80876.SAMN05421779_101373"/>
<dbReference type="GO" id="GO:0006355">
    <property type="term" value="P:regulation of DNA-templated transcription"/>
    <property type="evidence" value="ECO:0007669"/>
    <property type="project" value="InterPro"/>
</dbReference>
<evidence type="ECO:0000313" key="5">
    <source>
        <dbReference type="EMBL" id="SIS38419.1"/>
    </source>
</evidence>
<dbReference type="InterPro" id="IPR036693">
    <property type="entry name" value="TF_LuxR_autoind-bd_dom_sf"/>
</dbReference>
<dbReference type="RefSeq" id="WP_076398376.1">
    <property type="nucleotide sequence ID" value="NZ_FTOA01000001.1"/>
</dbReference>
<name>A0A1N7IMX3_9PROT</name>
<sequence length="244" mass="27744">MMILEDFIDRLKGADSLGGQRQVFERTISDAGFRFYTYNIAQIAGVGAHSPVFTTSYPDEWVQHYLREDYYSVDPLVSEGPRRQLPFLWEDITHPADLSLRQQTLYAEAADMGITCGITIPIHGRDGEYAGVNLIPDGTLREQAETLRQQRHFMHLVALYYHSHSGIHLLEQRFERPAPIVLSPREQEILTWVARGKSSWDVSLILNISERTVLFHIENAKKKLGVTSRTHLVVKAAMDGLISP</sequence>
<reference evidence="5 6" key="1">
    <citation type="submission" date="2017-01" db="EMBL/GenBank/DDBJ databases">
        <authorList>
            <person name="Mah S.A."/>
            <person name="Swanson W.J."/>
            <person name="Moy G.W."/>
            <person name="Vacquier V.D."/>
        </authorList>
    </citation>
    <scope>NUCLEOTIDE SEQUENCE [LARGE SCALE GENOMIC DNA]</scope>
    <source>
        <strain evidence="5 6">DSM 11589</strain>
    </source>
</reference>
<dbReference type="PRINTS" id="PR00038">
    <property type="entry name" value="HTHLUXR"/>
</dbReference>
<evidence type="ECO:0000256" key="3">
    <source>
        <dbReference type="ARBA" id="ARBA00023163"/>
    </source>
</evidence>
<dbReference type="SUPFAM" id="SSF46894">
    <property type="entry name" value="C-terminal effector domain of the bipartite response regulators"/>
    <property type="match status" value="1"/>
</dbReference>
<evidence type="ECO:0000256" key="2">
    <source>
        <dbReference type="ARBA" id="ARBA00023125"/>
    </source>
</evidence>
<dbReference type="SUPFAM" id="SSF75516">
    <property type="entry name" value="Pheromone-binding domain of LuxR-like quorum-sensing transcription factors"/>
    <property type="match status" value="1"/>
</dbReference>
<keyword evidence="2" id="KW-0238">DNA-binding</keyword>